<evidence type="ECO:0000256" key="1">
    <source>
        <dbReference type="ARBA" id="ARBA00022837"/>
    </source>
</evidence>
<dbReference type="PROSITE" id="PS00018">
    <property type="entry name" value="EF_HAND_1"/>
    <property type="match status" value="1"/>
</dbReference>
<keyword evidence="1" id="KW-0106">Calcium</keyword>
<sequence length="220" mass="25316">MNRIDLTLDDMANNKFLTIYNSLIKSFTASTDFSSNDVVSLLIVFYKYTLNNGTRMMSTRQLYNLFLVSFGIFDVSIIERISMNITRDGRSVSPEDWMGLFSVFFTGNLEERMKFAFEVYTSAGTLVLNREVVGLAIEKFFYGDDDDEIKELRADMCEFLFAKFDTDKDGVIAFEEYAEIVQNQPGLLEFLGKIFPDDKDRSLVAYCHNIESMFPPEDGY</sequence>
<organism evidence="3">
    <name type="scientific">Drosophila rhopaloa</name>
    <name type="common">Fruit fly</name>
    <dbReference type="NCBI Taxonomy" id="1041015"/>
    <lineage>
        <taxon>Eukaryota</taxon>
        <taxon>Metazoa</taxon>
        <taxon>Ecdysozoa</taxon>
        <taxon>Arthropoda</taxon>
        <taxon>Hexapoda</taxon>
        <taxon>Insecta</taxon>
        <taxon>Pterygota</taxon>
        <taxon>Neoptera</taxon>
        <taxon>Endopterygota</taxon>
        <taxon>Diptera</taxon>
        <taxon>Brachycera</taxon>
        <taxon>Muscomorpha</taxon>
        <taxon>Ephydroidea</taxon>
        <taxon>Drosophilidae</taxon>
        <taxon>Drosophila</taxon>
        <taxon>Sophophora</taxon>
    </lineage>
</organism>
<dbReference type="Pfam" id="PF13499">
    <property type="entry name" value="EF-hand_7"/>
    <property type="match status" value="1"/>
</dbReference>
<dbReference type="GO" id="GO:0005509">
    <property type="term" value="F:calcium ion binding"/>
    <property type="evidence" value="ECO:0007669"/>
    <property type="project" value="InterPro"/>
</dbReference>
<dbReference type="RefSeq" id="XP_016974863.2">
    <property type="nucleotide sequence ID" value="XM_017119374.2"/>
</dbReference>
<proteinExistence type="predicted"/>
<dbReference type="SUPFAM" id="SSF47473">
    <property type="entry name" value="EF-hand"/>
    <property type="match status" value="1"/>
</dbReference>
<dbReference type="RefSeq" id="XP_016974863.1">
    <property type="nucleotide sequence ID" value="XM_017119374.1"/>
</dbReference>
<dbReference type="InterPro" id="IPR002048">
    <property type="entry name" value="EF_hand_dom"/>
</dbReference>
<name>A0A6P4EIQ1_DRORH</name>
<dbReference type="InterPro" id="IPR011992">
    <property type="entry name" value="EF-hand-dom_pair"/>
</dbReference>
<accession>A0A6P4EIQ1</accession>
<feature type="domain" description="EF-hand" evidence="2">
    <location>
        <begin position="152"/>
        <end position="187"/>
    </location>
</feature>
<dbReference type="PROSITE" id="PS50222">
    <property type="entry name" value="EF_HAND_2"/>
    <property type="match status" value="1"/>
</dbReference>
<dbReference type="Gene3D" id="1.10.238.10">
    <property type="entry name" value="EF-hand"/>
    <property type="match status" value="1"/>
</dbReference>
<gene>
    <name evidence="3" type="primary">LOC108041446</name>
</gene>
<reference evidence="3" key="1">
    <citation type="submission" date="2025-08" db="UniProtKB">
        <authorList>
            <consortium name="RefSeq"/>
        </authorList>
    </citation>
    <scope>IDENTIFICATION</scope>
</reference>
<dbReference type="GeneID" id="108041446"/>
<evidence type="ECO:0000259" key="2">
    <source>
        <dbReference type="PROSITE" id="PS50222"/>
    </source>
</evidence>
<dbReference type="OrthoDB" id="191686at2759"/>
<dbReference type="OMA" id="DDMANNK"/>
<dbReference type="AlphaFoldDB" id="A0A6P4EIQ1"/>
<protein>
    <submittedName>
        <fullName evidence="3">EF-hand calcium-binding domain-containing protein 1 isoform X1</fullName>
    </submittedName>
</protein>
<dbReference type="InterPro" id="IPR018247">
    <property type="entry name" value="EF_Hand_1_Ca_BS"/>
</dbReference>
<evidence type="ECO:0000313" key="3">
    <source>
        <dbReference type="RefSeq" id="XP_016974863.1"/>
    </source>
</evidence>